<evidence type="ECO:0008006" key="7">
    <source>
        <dbReference type="Google" id="ProtNLM"/>
    </source>
</evidence>
<feature type="chain" id="PRO_5043719940" description="Apolipoprotein M" evidence="4">
    <location>
        <begin position="21"/>
        <end position="185"/>
    </location>
</feature>
<gene>
    <name evidence="5" type="ORF">JOB18_005486</name>
</gene>
<keyword evidence="3 4" id="KW-0732">Signal</keyword>
<reference evidence="5 6" key="1">
    <citation type="journal article" date="2021" name="Sci. Rep.">
        <title>Chromosome anchoring in Senegalese sole (Solea senegalensis) reveals sex-associated markers and genome rearrangements in flatfish.</title>
        <authorList>
            <person name="Guerrero-Cozar I."/>
            <person name="Gomez-Garrido J."/>
            <person name="Berbel C."/>
            <person name="Martinez-Blanch J.F."/>
            <person name="Alioto T."/>
            <person name="Claros M.G."/>
            <person name="Gagnaire P.A."/>
            <person name="Manchado M."/>
        </authorList>
    </citation>
    <scope>NUCLEOTIDE SEQUENCE [LARGE SCALE GENOMIC DNA]</scope>
    <source>
        <strain evidence="5">Sse05_10M</strain>
    </source>
</reference>
<keyword evidence="6" id="KW-1185">Reference proteome</keyword>
<comment type="caution">
    <text evidence="5">The sequence shown here is derived from an EMBL/GenBank/DDBJ whole genome shotgun (WGS) entry which is preliminary data.</text>
</comment>
<dbReference type="Proteomes" id="UP000693946">
    <property type="component" value="Linkage Group LG6"/>
</dbReference>
<comment type="subcellular location">
    <subcellularLocation>
        <location evidence="1">Secreted</location>
    </subcellularLocation>
</comment>
<evidence type="ECO:0000313" key="5">
    <source>
        <dbReference type="EMBL" id="KAG7485220.1"/>
    </source>
</evidence>
<feature type="signal peptide" evidence="4">
    <location>
        <begin position="1"/>
        <end position="20"/>
    </location>
</feature>
<dbReference type="AlphaFoldDB" id="A0AAV6Q911"/>
<evidence type="ECO:0000256" key="2">
    <source>
        <dbReference type="ARBA" id="ARBA00022525"/>
    </source>
</evidence>
<dbReference type="GO" id="GO:0005576">
    <property type="term" value="C:extracellular region"/>
    <property type="evidence" value="ECO:0007669"/>
    <property type="project" value="UniProtKB-SubCell"/>
</dbReference>
<organism evidence="5 6">
    <name type="scientific">Solea senegalensis</name>
    <name type="common">Senegalese sole</name>
    <dbReference type="NCBI Taxonomy" id="28829"/>
    <lineage>
        <taxon>Eukaryota</taxon>
        <taxon>Metazoa</taxon>
        <taxon>Chordata</taxon>
        <taxon>Craniata</taxon>
        <taxon>Vertebrata</taxon>
        <taxon>Euteleostomi</taxon>
        <taxon>Actinopterygii</taxon>
        <taxon>Neopterygii</taxon>
        <taxon>Teleostei</taxon>
        <taxon>Neoteleostei</taxon>
        <taxon>Acanthomorphata</taxon>
        <taxon>Carangaria</taxon>
        <taxon>Pleuronectiformes</taxon>
        <taxon>Pleuronectoidei</taxon>
        <taxon>Soleidae</taxon>
        <taxon>Solea</taxon>
    </lineage>
</organism>
<dbReference type="EMBL" id="JAGKHQ010000018">
    <property type="protein sequence ID" value="KAG7485220.1"/>
    <property type="molecule type" value="Genomic_DNA"/>
</dbReference>
<evidence type="ECO:0000256" key="1">
    <source>
        <dbReference type="ARBA" id="ARBA00004613"/>
    </source>
</evidence>
<proteinExistence type="predicted"/>
<dbReference type="PANTHER" id="PTHR11967">
    <property type="entry name" value="ALPHA-1-ACID GLYCOPROTEIN"/>
    <property type="match status" value="1"/>
</dbReference>
<protein>
    <recommendedName>
        <fullName evidence="7">Apolipoprotein M</fullName>
    </recommendedName>
</protein>
<evidence type="ECO:0000313" key="6">
    <source>
        <dbReference type="Proteomes" id="UP000693946"/>
    </source>
</evidence>
<evidence type="ECO:0000256" key="3">
    <source>
        <dbReference type="ARBA" id="ARBA00022729"/>
    </source>
</evidence>
<keyword evidence="2" id="KW-0964">Secreted</keyword>
<sequence length="185" mass="20545">MFAVFVAVLCLVSVSHSSLACEDLLRPSDQLDSDHLEGRWNLVAGSLKNPAAAQVLKGLDSVTIDYSNSSYFHTHRNGSSCTVHHHEITLDGHIFSMPGLSWNFTGTLFSTCPDCLVAGINIDMATSKSLNIYLFSRRREVTQKEMEDFKAQADCLKLPPPVVMDPNKETCPKMRAIEKTEEEIN</sequence>
<name>A0AAV6Q911_SOLSE</name>
<dbReference type="PANTHER" id="PTHR11967:SF2">
    <property type="entry name" value="ALPHA-1-ACID GLYCOPROTEIN 1"/>
    <property type="match status" value="1"/>
</dbReference>
<accession>A0AAV6Q911</accession>
<evidence type="ECO:0000256" key="4">
    <source>
        <dbReference type="SAM" id="SignalP"/>
    </source>
</evidence>